<evidence type="ECO:0000259" key="5">
    <source>
        <dbReference type="PROSITE" id="PS51186"/>
    </source>
</evidence>
<comment type="catalytic activity">
    <reaction evidence="4">
        <text>L-methionine sulfone + acetyl-CoA = N-acetyl-L-methionine sulfone + CoA + H(+)</text>
        <dbReference type="Rhea" id="RHEA:47656"/>
        <dbReference type="ChEBI" id="CHEBI:15378"/>
        <dbReference type="ChEBI" id="CHEBI:57287"/>
        <dbReference type="ChEBI" id="CHEBI:57288"/>
        <dbReference type="ChEBI" id="CHEBI:87824"/>
        <dbReference type="ChEBI" id="CHEBI:87825"/>
    </reaction>
</comment>
<evidence type="ECO:0000256" key="1">
    <source>
        <dbReference type="ARBA" id="ARBA00022679"/>
    </source>
</evidence>
<feature type="domain" description="N-acetyltransferase" evidence="5">
    <location>
        <begin position="1"/>
        <end position="167"/>
    </location>
</feature>
<evidence type="ECO:0000256" key="2">
    <source>
        <dbReference type="ARBA" id="ARBA00023315"/>
    </source>
</evidence>
<gene>
    <name evidence="6" type="ORF">FU839_00570</name>
</gene>
<dbReference type="InterPro" id="IPR016181">
    <property type="entry name" value="Acyl_CoA_acyltransferase"/>
</dbReference>
<reference evidence="6 7" key="1">
    <citation type="submission" date="2019-08" db="EMBL/GenBank/DDBJ databases">
        <title>Draft genome analysis of Rheinheimera tangshanensis isolated from the roots of fresh rice plants (Oryza sativa).</title>
        <authorList>
            <person name="Yu Q."/>
            <person name="Qi Y."/>
            <person name="Zhang H."/>
            <person name="Pu J."/>
        </authorList>
    </citation>
    <scope>NUCLEOTIDE SEQUENCE [LARGE SCALE GENOMIC DNA]</scope>
    <source>
        <strain evidence="6 7">JA3-B52</strain>
    </source>
</reference>
<dbReference type="EMBL" id="VRLR01000001">
    <property type="protein sequence ID" value="TXK82822.1"/>
    <property type="molecule type" value="Genomic_DNA"/>
</dbReference>
<dbReference type="Gene3D" id="3.40.630.30">
    <property type="match status" value="1"/>
</dbReference>
<keyword evidence="7" id="KW-1185">Reference proteome</keyword>
<dbReference type="Pfam" id="PF00583">
    <property type="entry name" value="Acetyltransf_1"/>
    <property type="match status" value="1"/>
</dbReference>
<accession>A0A5C8M4Z8</accession>
<organism evidence="6 7">
    <name type="scientific">Rheinheimera tangshanensis</name>
    <dbReference type="NCBI Taxonomy" id="400153"/>
    <lineage>
        <taxon>Bacteria</taxon>
        <taxon>Pseudomonadati</taxon>
        <taxon>Pseudomonadota</taxon>
        <taxon>Gammaproteobacteria</taxon>
        <taxon>Chromatiales</taxon>
        <taxon>Chromatiaceae</taxon>
        <taxon>Rheinheimera</taxon>
    </lineage>
</organism>
<evidence type="ECO:0000313" key="7">
    <source>
        <dbReference type="Proteomes" id="UP000321814"/>
    </source>
</evidence>
<evidence type="ECO:0000256" key="4">
    <source>
        <dbReference type="ARBA" id="ARBA00051334"/>
    </source>
</evidence>
<sequence length="173" mass="19387">MRFVLCNYEEHAEAILAIFNHAILHTTALYEYKPRTMTTMQQWFANKTAGNFPVLGLLNEQGQLVAFGSYGTFRAFPAFKYSVEHSVYVAPDQQGKGYGALMLQQIIQQAQLENYHLLIGGIDAANEASIALHTKHGFRHSGTITQAGFKFGRWLDLAFYQLTLNTPVEPVDG</sequence>
<dbReference type="InterPro" id="IPR000182">
    <property type="entry name" value="GNAT_dom"/>
</dbReference>
<keyword evidence="1 6" id="KW-0808">Transferase</keyword>
<dbReference type="OrthoDB" id="5459937at2"/>
<dbReference type="RefSeq" id="WP_053425325.1">
    <property type="nucleotide sequence ID" value="NZ_BAAAGC010000002.1"/>
</dbReference>
<dbReference type="PANTHER" id="PTHR43072:SF23">
    <property type="entry name" value="UPF0039 PROTEIN C11D3.02C"/>
    <property type="match status" value="1"/>
</dbReference>
<dbReference type="PROSITE" id="PS51186">
    <property type="entry name" value="GNAT"/>
    <property type="match status" value="1"/>
</dbReference>
<comment type="caution">
    <text evidence="6">The sequence shown here is derived from an EMBL/GenBank/DDBJ whole genome shotgun (WGS) entry which is preliminary data.</text>
</comment>
<dbReference type="PANTHER" id="PTHR43072">
    <property type="entry name" value="N-ACETYLTRANSFERASE"/>
    <property type="match status" value="1"/>
</dbReference>
<protein>
    <submittedName>
        <fullName evidence="6">N-acetyltransferase</fullName>
    </submittedName>
</protein>
<dbReference type="AlphaFoldDB" id="A0A5C8M4Z8"/>
<proteinExistence type="predicted"/>
<dbReference type="SUPFAM" id="SSF55729">
    <property type="entry name" value="Acyl-CoA N-acyltransferases (Nat)"/>
    <property type="match status" value="1"/>
</dbReference>
<dbReference type="GO" id="GO:0016747">
    <property type="term" value="F:acyltransferase activity, transferring groups other than amino-acyl groups"/>
    <property type="evidence" value="ECO:0007669"/>
    <property type="project" value="InterPro"/>
</dbReference>
<keyword evidence="2" id="KW-0012">Acyltransferase</keyword>
<dbReference type="Proteomes" id="UP000321814">
    <property type="component" value="Unassembled WGS sequence"/>
</dbReference>
<evidence type="ECO:0000256" key="3">
    <source>
        <dbReference type="ARBA" id="ARBA00050603"/>
    </source>
</evidence>
<comment type="catalytic activity">
    <reaction evidence="3">
        <text>L-methionine sulfoximine + acetyl-CoA = N-acetyl-L-methionine sulfoximine + CoA + H(+)</text>
        <dbReference type="Rhea" id="RHEA:47660"/>
        <dbReference type="ChEBI" id="CHEBI:15378"/>
        <dbReference type="ChEBI" id="CHEBI:57287"/>
        <dbReference type="ChEBI" id="CHEBI:57288"/>
        <dbReference type="ChEBI" id="CHEBI:87826"/>
        <dbReference type="ChEBI" id="CHEBI:87827"/>
    </reaction>
</comment>
<evidence type="ECO:0000313" key="6">
    <source>
        <dbReference type="EMBL" id="TXK82822.1"/>
    </source>
</evidence>
<dbReference type="FunFam" id="3.40.630.30:FF:000026">
    <property type="entry name" value="Phosphinothricin acetyltransferase"/>
    <property type="match status" value="1"/>
</dbReference>
<name>A0A5C8M4Z8_9GAMM</name>